<evidence type="ECO:0000259" key="2">
    <source>
        <dbReference type="Pfam" id="PF04784"/>
    </source>
</evidence>
<dbReference type="AlphaFoldDB" id="A0AAV8U395"/>
<feature type="domain" description="Ternary complex factor MIP1 leucine-zipper" evidence="3">
    <location>
        <begin position="90"/>
        <end position="135"/>
    </location>
</feature>
<feature type="compositionally biased region" description="Low complexity" evidence="1">
    <location>
        <begin position="13"/>
        <end position="31"/>
    </location>
</feature>
<dbReference type="Pfam" id="PF04784">
    <property type="entry name" value="DUF547"/>
    <property type="match status" value="1"/>
</dbReference>
<organism evidence="4 5">
    <name type="scientific">Erythroxylum novogranatense</name>
    <dbReference type="NCBI Taxonomy" id="1862640"/>
    <lineage>
        <taxon>Eukaryota</taxon>
        <taxon>Viridiplantae</taxon>
        <taxon>Streptophyta</taxon>
        <taxon>Embryophyta</taxon>
        <taxon>Tracheophyta</taxon>
        <taxon>Spermatophyta</taxon>
        <taxon>Magnoliopsida</taxon>
        <taxon>eudicotyledons</taxon>
        <taxon>Gunneridae</taxon>
        <taxon>Pentapetalae</taxon>
        <taxon>rosids</taxon>
        <taxon>fabids</taxon>
        <taxon>Malpighiales</taxon>
        <taxon>Erythroxylaceae</taxon>
        <taxon>Erythroxylum</taxon>
    </lineage>
</organism>
<keyword evidence="5" id="KW-1185">Reference proteome</keyword>
<evidence type="ECO:0000313" key="5">
    <source>
        <dbReference type="Proteomes" id="UP001159364"/>
    </source>
</evidence>
<dbReference type="EMBL" id="JAIWQS010000002">
    <property type="protein sequence ID" value="KAJ8772604.1"/>
    <property type="molecule type" value="Genomic_DNA"/>
</dbReference>
<feature type="region of interest" description="Disordered" evidence="1">
    <location>
        <begin position="1"/>
        <end position="31"/>
    </location>
</feature>
<dbReference type="Pfam" id="PF14389">
    <property type="entry name" value="Lzipper-MIP1"/>
    <property type="match status" value="1"/>
</dbReference>
<comment type="caution">
    <text evidence="4">The sequence shown here is derived from an EMBL/GenBank/DDBJ whole genome shotgun (WGS) entry which is preliminary data.</text>
</comment>
<dbReference type="PANTHER" id="PTHR23054">
    <property type="entry name" value="TERNARY COMPLEX FACTOR MIP1, LEUCINE-ZIPPER-RELATED"/>
    <property type="match status" value="1"/>
</dbReference>
<protein>
    <recommendedName>
        <fullName evidence="6">DUF547 domain-containing protein</fullName>
    </recommendedName>
</protein>
<feature type="region of interest" description="Disordered" evidence="1">
    <location>
        <begin position="188"/>
        <end position="216"/>
    </location>
</feature>
<proteinExistence type="predicted"/>
<name>A0AAV8U395_9ROSI</name>
<accession>A0AAV8U395</accession>
<evidence type="ECO:0000313" key="4">
    <source>
        <dbReference type="EMBL" id="KAJ8772604.1"/>
    </source>
</evidence>
<dbReference type="InterPro" id="IPR025757">
    <property type="entry name" value="MIP1_Leuzipper"/>
</dbReference>
<reference evidence="4 5" key="1">
    <citation type="submission" date="2021-09" db="EMBL/GenBank/DDBJ databases">
        <title>Genomic insights and catalytic innovation underlie evolution of tropane alkaloids biosynthesis.</title>
        <authorList>
            <person name="Wang Y.-J."/>
            <person name="Tian T."/>
            <person name="Huang J.-P."/>
            <person name="Huang S.-X."/>
        </authorList>
    </citation>
    <scope>NUCLEOTIDE SEQUENCE [LARGE SCALE GENOMIC DNA]</scope>
    <source>
        <strain evidence="4">KIB-2018</strain>
        <tissue evidence="4">Leaf</tissue>
    </source>
</reference>
<feature type="domain" description="DUF547" evidence="2">
    <location>
        <begin position="347"/>
        <end position="479"/>
    </location>
</feature>
<feature type="compositionally biased region" description="Basic and acidic residues" evidence="1">
    <location>
        <begin position="205"/>
        <end position="216"/>
    </location>
</feature>
<sequence>MVVTHEYKHNRMSASDNISSSSSSSSHSLPFQTSPSSFPVAGMINGFTLLGNVTSKPSSQSISIVKLEEDSSCEASLSWDSGNKVGSSTIISIPSDETPTPKPSAEIRKEIAILEAEILHLERHLLSLYRAAFEEKLPSLPYIDNNHLQHKVGSPFQVTSNRRNQDIKSCARISCSIHVDQTFPPQVRPTLDKQSCPATVHSKRTKDQKNADSGHRSLADHLGASCLFNSLMTPDRLSEDIVRCISSIYCRLDNHQYRQIGLSASPLSSLSSSSIFSSKNPQDCWSPHCNEDAIDCQLQGLKERNGPYAGMVEIVNLCLDNDALIYAATALKSFRSMVQSLEKVDPRKMRREGKLAFWINIHNALVMHAYLAYGNRNHVRNASILKAAYNVGGHCINACTIQNSILGVRSHYSQRWLQALFSPGRKLRNGNIKHVYALEYPEPLVHFALCSGAYSDPPVRVYSSKNIFEELRLAKEEFIQARVYIQNQKEVKIFLPKLLSYFQKDMSMDSMELLELLSRHHEEQQCKALRRYIAREKPEKCINWLPQASSFRYLIHVQNEFVR</sequence>
<evidence type="ECO:0008006" key="6">
    <source>
        <dbReference type="Google" id="ProtNLM"/>
    </source>
</evidence>
<evidence type="ECO:0000256" key="1">
    <source>
        <dbReference type="SAM" id="MobiDB-lite"/>
    </source>
</evidence>
<gene>
    <name evidence="4" type="ORF">K2173_027781</name>
</gene>
<dbReference type="PANTHER" id="PTHR23054:SF15">
    <property type="entry name" value="OS08G0515700 PROTEIN"/>
    <property type="match status" value="1"/>
</dbReference>
<evidence type="ECO:0000259" key="3">
    <source>
        <dbReference type="Pfam" id="PF14389"/>
    </source>
</evidence>
<dbReference type="InterPro" id="IPR006869">
    <property type="entry name" value="DUF547"/>
</dbReference>
<dbReference type="Proteomes" id="UP001159364">
    <property type="component" value="Linkage Group LG02"/>
</dbReference>